<evidence type="ECO:0000313" key="2">
    <source>
        <dbReference type="Proteomes" id="UP000030152"/>
    </source>
</evidence>
<sequence>MVRNSKYKIAKEKYKKTPYIEPSQLGQLEIISPDTGVIAAKVGDTIHFKIKYNNTLSRLQINTNTNANPEVWKTIKEELIWDEKALAKQKYVDFLKRDDIYTFNYVVTDKNMRYIDVLFELNIVMKFKVAIIK</sequence>
<accession>A0A0A2M7A9</accession>
<gene>
    <name evidence="1" type="ORF">Q765_01165</name>
</gene>
<dbReference type="STRING" id="1121895.GCA_000378485_00439"/>
<organism evidence="1 2">
    <name type="scientific">Flavobacterium rivuli WB 3.3-2 = DSM 21788</name>
    <dbReference type="NCBI Taxonomy" id="1121895"/>
    <lineage>
        <taxon>Bacteria</taxon>
        <taxon>Pseudomonadati</taxon>
        <taxon>Bacteroidota</taxon>
        <taxon>Flavobacteriia</taxon>
        <taxon>Flavobacteriales</taxon>
        <taxon>Flavobacteriaceae</taxon>
        <taxon>Flavobacterium</taxon>
    </lineage>
</organism>
<reference evidence="1 2" key="1">
    <citation type="submission" date="2013-09" db="EMBL/GenBank/DDBJ databases">
        <authorList>
            <person name="Zeng Z."/>
            <person name="Chen C."/>
        </authorList>
    </citation>
    <scope>NUCLEOTIDE SEQUENCE [LARGE SCALE GENOMIC DNA]</scope>
    <source>
        <strain evidence="1 2">WB 3.3-2</strain>
    </source>
</reference>
<name>A0A0A2M7A9_9FLAO</name>
<comment type="caution">
    <text evidence="1">The sequence shown here is derived from an EMBL/GenBank/DDBJ whole genome shotgun (WGS) entry which is preliminary data.</text>
</comment>
<dbReference type="AlphaFoldDB" id="A0A0A2M7A9"/>
<dbReference type="Proteomes" id="UP000030152">
    <property type="component" value="Unassembled WGS sequence"/>
</dbReference>
<evidence type="ECO:0000313" key="1">
    <source>
        <dbReference type="EMBL" id="KGO88547.1"/>
    </source>
</evidence>
<dbReference type="RefSeq" id="WP_020211561.1">
    <property type="nucleotide sequence ID" value="NZ_JRLX01000001.1"/>
</dbReference>
<proteinExistence type="predicted"/>
<protein>
    <submittedName>
        <fullName evidence="1">Uncharacterized protein</fullName>
    </submittedName>
</protein>
<keyword evidence="2" id="KW-1185">Reference proteome</keyword>
<dbReference type="EMBL" id="JRLX01000001">
    <property type="protein sequence ID" value="KGO88547.1"/>
    <property type="molecule type" value="Genomic_DNA"/>
</dbReference>